<dbReference type="PROSITE" id="PS52015">
    <property type="entry name" value="TONB_CTD"/>
    <property type="match status" value="1"/>
</dbReference>
<dbReference type="GO" id="GO:0005886">
    <property type="term" value="C:plasma membrane"/>
    <property type="evidence" value="ECO:0007669"/>
    <property type="project" value="UniProtKB-SubCell"/>
</dbReference>
<evidence type="ECO:0000256" key="2">
    <source>
        <dbReference type="ARBA" id="ARBA00006555"/>
    </source>
</evidence>
<dbReference type="InterPro" id="IPR006260">
    <property type="entry name" value="TonB/TolA_C"/>
</dbReference>
<comment type="subcellular location">
    <subcellularLocation>
        <location evidence="1">Cell inner membrane</location>
        <topology evidence="1">Single-pass membrane protein</topology>
        <orientation evidence="1">Periplasmic side</orientation>
    </subcellularLocation>
</comment>
<keyword evidence="7" id="KW-0653">Protein transport</keyword>
<organism evidence="12">
    <name type="scientific">Telmatobacter sp. DSM 110680</name>
    <dbReference type="NCBI Taxonomy" id="3036704"/>
    <lineage>
        <taxon>Bacteria</taxon>
        <taxon>Pseudomonadati</taxon>
        <taxon>Acidobacteriota</taxon>
        <taxon>Terriglobia</taxon>
        <taxon>Terriglobales</taxon>
        <taxon>Acidobacteriaceae</taxon>
        <taxon>Telmatobacter</taxon>
    </lineage>
</organism>
<keyword evidence="10" id="KW-0732">Signal</keyword>
<evidence type="ECO:0000256" key="9">
    <source>
        <dbReference type="ARBA" id="ARBA00023136"/>
    </source>
</evidence>
<keyword evidence="3" id="KW-0813">Transport</keyword>
<dbReference type="GO" id="GO:0030288">
    <property type="term" value="C:outer membrane-bounded periplasmic space"/>
    <property type="evidence" value="ECO:0007669"/>
    <property type="project" value="InterPro"/>
</dbReference>
<proteinExistence type="inferred from homology"/>
<feature type="domain" description="TonB C-terminal" evidence="11">
    <location>
        <begin position="261"/>
        <end position="351"/>
    </location>
</feature>
<dbReference type="InterPro" id="IPR003538">
    <property type="entry name" value="TonB"/>
</dbReference>
<reference evidence="12" key="1">
    <citation type="submission" date="2023-03" db="EMBL/GenBank/DDBJ databases">
        <title>Edaphobacter sp.</title>
        <authorList>
            <person name="Huber K.J."/>
            <person name="Papendorf J."/>
            <person name="Pilke C."/>
            <person name="Bunk B."/>
            <person name="Sproeer C."/>
            <person name="Pester M."/>
        </authorList>
    </citation>
    <scope>NUCLEOTIDE SEQUENCE</scope>
    <source>
        <strain evidence="12">DSM 110680</strain>
    </source>
</reference>
<evidence type="ECO:0000256" key="1">
    <source>
        <dbReference type="ARBA" id="ARBA00004383"/>
    </source>
</evidence>
<dbReference type="AlphaFoldDB" id="A0AAU7DKN1"/>
<evidence type="ECO:0000256" key="5">
    <source>
        <dbReference type="ARBA" id="ARBA00022519"/>
    </source>
</evidence>
<dbReference type="GO" id="GO:0015031">
    <property type="term" value="P:protein transport"/>
    <property type="evidence" value="ECO:0007669"/>
    <property type="project" value="UniProtKB-KW"/>
</dbReference>
<dbReference type="GO" id="GO:0015891">
    <property type="term" value="P:siderophore transport"/>
    <property type="evidence" value="ECO:0007669"/>
    <property type="project" value="InterPro"/>
</dbReference>
<dbReference type="PANTHER" id="PTHR33446">
    <property type="entry name" value="PROTEIN TONB-RELATED"/>
    <property type="match status" value="1"/>
</dbReference>
<keyword evidence="6" id="KW-0812">Transmembrane</keyword>
<evidence type="ECO:0000256" key="3">
    <source>
        <dbReference type="ARBA" id="ARBA00022448"/>
    </source>
</evidence>
<evidence type="ECO:0000259" key="11">
    <source>
        <dbReference type="PROSITE" id="PS52015"/>
    </source>
</evidence>
<keyword evidence="9" id="KW-0472">Membrane</keyword>
<feature type="signal peptide" evidence="10">
    <location>
        <begin position="1"/>
        <end position="18"/>
    </location>
</feature>
<keyword evidence="4" id="KW-1003">Cell membrane</keyword>
<evidence type="ECO:0000256" key="6">
    <source>
        <dbReference type="ARBA" id="ARBA00022692"/>
    </source>
</evidence>
<keyword evidence="8" id="KW-1133">Transmembrane helix</keyword>
<dbReference type="RefSeq" id="WP_348263078.1">
    <property type="nucleotide sequence ID" value="NZ_CP121196.1"/>
</dbReference>
<evidence type="ECO:0000256" key="7">
    <source>
        <dbReference type="ARBA" id="ARBA00022927"/>
    </source>
</evidence>
<dbReference type="EMBL" id="CP121196">
    <property type="protein sequence ID" value="XBH17853.1"/>
    <property type="molecule type" value="Genomic_DNA"/>
</dbReference>
<sequence>MLRSLTLCILAPVLTALGQSASPSATFQPHNPKDYFDAAAPSYDFNDAALKPWHLKATYQTYDDSSAPKEHGTFEHWWVSPQIYRNSWTRPGATHNVWHTADGKHAYRGEGVLDYFEYALRSAILSPLPEPAELDPSKYRLEQDSVKISAGALQCVMVIPLMPQHGRIQQVPLGLFPTYCFSAGTPILRVEYSWGSMVMAFDKIAKVQGRYLARQISIFENKRKILTASVDLVEGLSPQDPALIPPPDAPSSSTNTVQLASGITTGMLLKKETPVYPQDAKDANISGTVTVQATIGRDGGVHDLRILSTPWPSLAASALRCVSHWRYKPYLLDGEPVEVETKINVIYTLGR</sequence>
<dbReference type="Gene3D" id="3.30.1150.10">
    <property type="match status" value="1"/>
</dbReference>
<feature type="chain" id="PRO_5043459145" evidence="10">
    <location>
        <begin position="19"/>
        <end position="351"/>
    </location>
</feature>
<dbReference type="SUPFAM" id="SSF74653">
    <property type="entry name" value="TolA/TonB C-terminal domain"/>
    <property type="match status" value="1"/>
</dbReference>
<gene>
    <name evidence="12" type="ORF">P8935_00645</name>
</gene>
<dbReference type="InterPro" id="IPR051045">
    <property type="entry name" value="TonB-dependent_transducer"/>
</dbReference>
<dbReference type="PRINTS" id="PR01374">
    <property type="entry name" value="TONBPROTEIN"/>
</dbReference>
<evidence type="ECO:0000256" key="4">
    <source>
        <dbReference type="ARBA" id="ARBA00022475"/>
    </source>
</evidence>
<dbReference type="Pfam" id="PF03544">
    <property type="entry name" value="TonB_C"/>
    <property type="match status" value="1"/>
</dbReference>
<dbReference type="InterPro" id="IPR037682">
    <property type="entry name" value="TonB_C"/>
</dbReference>
<name>A0AAU7DKN1_9BACT</name>
<evidence type="ECO:0000256" key="10">
    <source>
        <dbReference type="SAM" id="SignalP"/>
    </source>
</evidence>
<dbReference type="GO" id="GO:0055085">
    <property type="term" value="P:transmembrane transport"/>
    <property type="evidence" value="ECO:0007669"/>
    <property type="project" value="InterPro"/>
</dbReference>
<accession>A0AAU7DKN1</accession>
<dbReference type="NCBIfam" id="TIGR01352">
    <property type="entry name" value="tonB_Cterm"/>
    <property type="match status" value="1"/>
</dbReference>
<evidence type="ECO:0000256" key="8">
    <source>
        <dbReference type="ARBA" id="ARBA00022989"/>
    </source>
</evidence>
<keyword evidence="5" id="KW-0997">Cell inner membrane</keyword>
<comment type="similarity">
    <text evidence="2">Belongs to the TonB family.</text>
</comment>
<dbReference type="GO" id="GO:0031992">
    <property type="term" value="F:energy transducer activity"/>
    <property type="evidence" value="ECO:0007669"/>
    <property type="project" value="InterPro"/>
</dbReference>
<protein>
    <submittedName>
        <fullName evidence="12">Energy transducer TonB</fullName>
    </submittedName>
</protein>
<evidence type="ECO:0000313" key="12">
    <source>
        <dbReference type="EMBL" id="XBH17853.1"/>
    </source>
</evidence>